<dbReference type="Pfam" id="PF01494">
    <property type="entry name" value="FAD_binding_3"/>
    <property type="match status" value="1"/>
</dbReference>
<dbReference type="GO" id="GO:0016709">
    <property type="term" value="F:oxidoreductase activity, acting on paired donors, with incorporation or reduction of molecular oxygen, NAD(P)H as one donor, and incorporation of one atom of oxygen"/>
    <property type="evidence" value="ECO:0007669"/>
    <property type="project" value="UniProtKB-ARBA"/>
</dbReference>
<evidence type="ECO:0000256" key="1">
    <source>
        <dbReference type="ARBA" id="ARBA00001974"/>
    </source>
</evidence>
<keyword evidence="5" id="KW-0503">Monooxygenase</keyword>
<organism evidence="5 6">
    <name type="scientific">Sphingomonas desiccabilis</name>
    <dbReference type="NCBI Taxonomy" id="429134"/>
    <lineage>
        <taxon>Bacteria</taxon>
        <taxon>Pseudomonadati</taxon>
        <taxon>Pseudomonadota</taxon>
        <taxon>Alphaproteobacteria</taxon>
        <taxon>Sphingomonadales</taxon>
        <taxon>Sphingomonadaceae</taxon>
        <taxon>Sphingomonas</taxon>
    </lineage>
</organism>
<dbReference type="Proteomes" id="UP000292347">
    <property type="component" value="Unassembled WGS sequence"/>
</dbReference>
<dbReference type="Gene3D" id="3.40.30.120">
    <property type="match status" value="1"/>
</dbReference>
<keyword evidence="6" id="KW-1185">Reference proteome</keyword>
<dbReference type="InterPro" id="IPR002938">
    <property type="entry name" value="FAD-bd"/>
</dbReference>
<dbReference type="EMBL" id="SDPT01000002">
    <property type="protein sequence ID" value="RXZ31281.1"/>
    <property type="molecule type" value="Genomic_DNA"/>
</dbReference>
<dbReference type="Gene3D" id="3.30.70.2450">
    <property type="match status" value="1"/>
</dbReference>
<name>A0A4Q2ISE0_9SPHN</name>
<dbReference type="InterPro" id="IPR036188">
    <property type="entry name" value="FAD/NAD-bd_sf"/>
</dbReference>
<keyword evidence="2" id="KW-0285">Flavoprotein</keyword>
<evidence type="ECO:0000259" key="4">
    <source>
        <dbReference type="Pfam" id="PF01494"/>
    </source>
</evidence>
<evidence type="ECO:0000313" key="6">
    <source>
        <dbReference type="Proteomes" id="UP000292347"/>
    </source>
</evidence>
<evidence type="ECO:0000256" key="2">
    <source>
        <dbReference type="ARBA" id="ARBA00022630"/>
    </source>
</evidence>
<dbReference type="PANTHER" id="PTHR43004:SF19">
    <property type="entry name" value="BINDING MONOOXYGENASE, PUTATIVE (JCVI)-RELATED"/>
    <property type="match status" value="1"/>
</dbReference>
<dbReference type="SUPFAM" id="SSF51905">
    <property type="entry name" value="FAD/NAD(P)-binding domain"/>
    <property type="match status" value="1"/>
</dbReference>
<proteinExistence type="predicted"/>
<dbReference type="PRINTS" id="PR00420">
    <property type="entry name" value="RNGMNOXGNASE"/>
</dbReference>
<dbReference type="AlphaFoldDB" id="A0A4Q2ISE0"/>
<dbReference type="RefSeq" id="WP_129341535.1">
    <property type="nucleotide sequence ID" value="NZ_JACIDD010000002.1"/>
</dbReference>
<sequence>MSDGDRCEVLVVGAGPTGLMAALLLRRQGIDVRIVDRAAQPSRESRAFAVSARTLELFASLGLADTLLQRGVIDSGIGFHVSGEWVGGLDFDHASSPDTPYRFILMLPQAETEAVLLDALDEAWLAVEREVEVTGLAVDPDGVFVEAQDASGTVTTLRARYVIGADGAHSIVRHALDLRFEGAPYPQNFLLGDVAVDWPLDHDRFRVFVHADRIGLYFPLDGTGLSRVMATDLHARADEHAAPELTLAELQSAFADATCLPVTLSRPEWLTRFRSHHRVVDRYRVGPVFVAGDAAHIHSPAGGQGMNTGLQDAANLAWKLVSVLRGGASEALLDSYGSERLPVAQEVLRFTDRIFNAAAGQVGWRAWLRDALAPMLVGPASALDVVQDRAFRRFAQLDIAYPPNPSVAELPKGPAPRPGERAPNAQLTRHRDLFDLLAGYRFHVLAVSRRRLSAVEASTLADALARLSGERVATHLLARMTAGAHGAVERLERADLFERYGLADEHAQALLLVRPDGVLAWRAESLDLPACTAFLRRLGALPR</sequence>
<evidence type="ECO:0000313" key="5">
    <source>
        <dbReference type="EMBL" id="RXZ31281.1"/>
    </source>
</evidence>
<gene>
    <name evidence="5" type="ORF">EO081_08425</name>
</gene>
<dbReference type="Pfam" id="PF21274">
    <property type="entry name" value="Rng_hyd_C"/>
    <property type="match status" value="1"/>
</dbReference>
<feature type="domain" description="FAD-binding" evidence="4">
    <location>
        <begin position="6"/>
        <end position="351"/>
    </location>
</feature>
<dbReference type="PANTHER" id="PTHR43004">
    <property type="entry name" value="TRK SYSTEM POTASSIUM UPTAKE PROTEIN"/>
    <property type="match status" value="1"/>
</dbReference>
<keyword evidence="3" id="KW-0274">FAD</keyword>
<reference evidence="5 6" key="1">
    <citation type="submission" date="2019-01" db="EMBL/GenBank/DDBJ databases">
        <title>Sphingomonas mucosissima sp. nov. and Sphingomonas desiccabilis sp. nov., from biological soil crusts in the Colorado Plateau, USA.</title>
        <authorList>
            <person name="Zhu D."/>
        </authorList>
    </citation>
    <scope>NUCLEOTIDE SEQUENCE [LARGE SCALE GENOMIC DNA]</scope>
    <source>
        <strain evidence="5 6">CP1D</strain>
    </source>
</reference>
<dbReference type="Gene3D" id="3.50.50.60">
    <property type="entry name" value="FAD/NAD(P)-binding domain"/>
    <property type="match status" value="1"/>
</dbReference>
<accession>A0A4Q2ISE0</accession>
<dbReference type="GO" id="GO:0071949">
    <property type="term" value="F:FAD binding"/>
    <property type="evidence" value="ECO:0007669"/>
    <property type="project" value="InterPro"/>
</dbReference>
<protein>
    <submittedName>
        <fullName evidence="5">Monooxygenase</fullName>
    </submittedName>
</protein>
<keyword evidence="5" id="KW-0560">Oxidoreductase</keyword>
<dbReference type="InterPro" id="IPR050641">
    <property type="entry name" value="RIFMO-like"/>
</dbReference>
<dbReference type="OrthoDB" id="9791689at2"/>
<comment type="caution">
    <text evidence="5">The sequence shown here is derived from an EMBL/GenBank/DDBJ whole genome shotgun (WGS) entry which is preliminary data.</text>
</comment>
<evidence type="ECO:0000256" key="3">
    <source>
        <dbReference type="ARBA" id="ARBA00022827"/>
    </source>
</evidence>
<comment type="cofactor">
    <cofactor evidence="1">
        <name>FAD</name>
        <dbReference type="ChEBI" id="CHEBI:57692"/>
    </cofactor>
</comment>